<protein>
    <submittedName>
        <fullName evidence="1">Uncharacterized protein</fullName>
    </submittedName>
</protein>
<name>A0AAU7U3A0_9GAMM</name>
<dbReference type="EMBL" id="CP158294">
    <property type="protein sequence ID" value="XBV47458.1"/>
    <property type="molecule type" value="Genomic_DNA"/>
</dbReference>
<dbReference type="AlphaFoldDB" id="A0AAU7U3A0"/>
<geneLocation type="plasmid" evidence="1">
    <name>plasmindB</name>
</geneLocation>
<reference evidence="1" key="1">
    <citation type="submission" date="2024-06" db="EMBL/GenBank/DDBJ databases">
        <title>Multiomics insights into the TNT degradation mechanism by Pantoea sp. BJ2 isolated from an ammunition destruction site.</title>
        <authorList>
            <person name="Luo J."/>
        </authorList>
    </citation>
    <scope>NUCLEOTIDE SEQUENCE</scope>
    <source>
        <strain evidence="1">BJ2</strain>
        <plasmid evidence="1">plasmindB</plasmid>
    </source>
</reference>
<proteinExistence type="predicted"/>
<dbReference type="RefSeq" id="WP_350262483.1">
    <property type="nucleotide sequence ID" value="NZ_CP158294.1"/>
</dbReference>
<gene>
    <name evidence="1" type="ORF">AAF463_24280</name>
</gene>
<organism evidence="1">
    <name type="scientific">Pantoea sp. BJ2</name>
    <dbReference type="NCBI Taxonomy" id="3141322"/>
    <lineage>
        <taxon>Bacteria</taxon>
        <taxon>Pseudomonadati</taxon>
        <taxon>Pseudomonadota</taxon>
        <taxon>Gammaproteobacteria</taxon>
        <taxon>Enterobacterales</taxon>
        <taxon>Erwiniaceae</taxon>
        <taxon>Pantoea</taxon>
    </lineage>
</organism>
<sequence length="57" mass="6305">MALYKMNCSLEAKEALEQMRYLLSAWAKNNSPVAGAEAAVMAALREAHLTGFYGWLL</sequence>
<accession>A0AAU7U3A0</accession>
<keyword evidence="1" id="KW-0614">Plasmid</keyword>
<evidence type="ECO:0000313" key="1">
    <source>
        <dbReference type="EMBL" id="XBV47458.1"/>
    </source>
</evidence>